<dbReference type="GO" id="GO:0030313">
    <property type="term" value="C:cell envelope"/>
    <property type="evidence" value="ECO:0007669"/>
    <property type="project" value="UniProtKB-SubCell"/>
</dbReference>
<dbReference type="PANTHER" id="PTHR32347">
    <property type="entry name" value="EFFLUX SYSTEM COMPONENT YKNX-RELATED"/>
    <property type="match status" value="1"/>
</dbReference>
<dbReference type="Pfam" id="PF25967">
    <property type="entry name" value="RND-MFP_C"/>
    <property type="match status" value="1"/>
</dbReference>
<dbReference type="Gene3D" id="2.40.420.20">
    <property type="match status" value="1"/>
</dbReference>
<keyword evidence="2 3" id="KW-0175">Coiled coil</keyword>
<feature type="transmembrane region" description="Helical" evidence="4">
    <location>
        <begin position="27"/>
        <end position="44"/>
    </location>
</feature>
<evidence type="ECO:0000313" key="6">
    <source>
        <dbReference type="EMBL" id="RIJ47214.1"/>
    </source>
</evidence>
<keyword evidence="4" id="KW-0812">Transmembrane</keyword>
<evidence type="ECO:0000313" key="7">
    <source>
        <dbReference type="Proteomes" id="UP000265926"/>
    </source>
</evidence>
<feature type="coiled-coil region" evidence="3">
    <location>
        <begin position="120"/>
        <end position="147"/>
    </location>
</feature>
<dbReference type="InterPro" id="IPR050465">
    <property type="entry name" value="UPF0194_transport"/>
</dbReference>
<evidence type="ECO:0000256" key="2">
    <source>
        <dbReference type="ARBA" id="ARBA00023054"/>
    </source>
</evidence>
<keyword evidence="4" id="KW-1133">Transmembrane helix</keyword>
<evidence type="ECO:0000256" key="1">
    <source>
        <dbReference type="ARBA" id="ARBA00004196"/>
    </source>
</evidence>
<feature type="domain" description="Multidrug resistance protein MdtA-like C-terminal permuted SH3" evidence="5">
    <location>
        <begin position="368"/>
        <end position="424"/>
    </location>
</feature>
<evidence type="ECO:0000256" key="4">
    <source>
        <dbReference type="SAM" id="Phobius"/>
    </source>
</evidence>
<dbReference type="EMBL" id="QWGR01000009">
    <property type="protein sequence ID" value="RIJ47214.1"/>
    <property type="molecule type" value="Genomic_DNA"/>
</dbReference>
<keyword evidence="7" id="KW-1185">Reference proteome</keyword>
<dbReference type="PANTHER" id="PTHR32347:SF23">
    <property type="entry name" value="BLL5650 PROTEIN"/>
    <property type="match status" value="1"/>
</dbReference>
<comment type="subcellular location">
    <subcellularLocation>
        <location evidence="1">Cell envelope</location>
    </subcellularLocation>
</comment>
<evidence type="ECO:0000256" key="3">
    <source>
        <dbReference type="SAM" id="Coils"/>
    </source>
</evidence>
<proteinExistence type="predicted"/>
<dbReference type="Proteomes" id="UP000265926">
    <property type="component" value="Unassembled WGS sequence"/>
</dbReference>
<reference evidence="6 7" key="1">
    <citation type="submission" date="2018-08" db="EMBL/GenBank/DDBJ databases">
        <title>Pallidiluteibacterium maritimus gen. nov., sp. nov., isolated from coastal sediment.</title>
        <authorList>
            <person name="Zhou L.Y."/>
        </authorList>
    </citation>
    <scope>NUCLEOTIDE SEQUENCE [LARGE SCALE GENOMIC DNA]</scope>
    <source>
        <strain evidence="6 7">XSD2</strain>
    </source>
</reference>
<protein>
    <submittedName>
        <fullName evidence="6">HlyD family efflux transporter periplasmic adaptor subunit</fullName>
    </submittedName>
</protein>
<dbReference type="AlphaFoldDB" id="A0A399SWZ1"/>
<name>A0A399SWZ1_9BACT</name>
<gene>
    <name evidence="6" type="ORF">D1614_15775</name>
</gene>
<dbReference type="Gene3D" id="2.40.30.170">
    <property type="match status" value="1"/>
</dbReference>
<comment type="caution">
    <text evidence="6">The sequence shown here is derived from an EMBL/GenBank/DDBJ whole genome shotgun (WGS) entry which is preliminary data.</text>
</comment>
<dbReference type="InterPro" id="IPR058627">
    <property type="entry name" value="MdtA-like_C"/>
</dbReference>
<evidence type="ECO:0000259" key="5">
    <source>
        <dbReference type="Pfam" id="PF25967"/>
    </source>
</evidence>
<sequence length="429" mass="48165">MTSKIKNSLLQNTIKSSKNNDMSKKRIITAAIILVAIVAIALIFKEEVSSEPKGIYTVRSGSFEEVIKCKGEINSADVVEIKIPKTLDDYTLRVWSYRIMDIVDEGKEVKKGDFIAQLDQSQLTTRMREVTQDLERLTADLKNAVIDSTVILTQLREEIKDAQLDLEYNKIDLEQSVFESEAYQRKVQMNYQKAEIGIENKKRNYQLEINKRKVGIKRLENYVEDRKESVAKIQKAIAACRITSPDNGIVMLAKSPFEGKKYKRNDNCHPFMPVLAVLPNLDQANSEVYVKEIDISKVAVGDSARVSFDALEGVTLKGKVVWIASMGEDHKDFDMKVFKVLIRLEETDPGLKPAMTSNSEIIVSNLENVLSVPVRSVFSGDSGKFVWLKQGSKLVQQPVTTGPENEESIVITQGIQEGDRIATEAPAVM</sequence>
<keyword evidence="4" id="KW-0472">Membrane</keyword>
<organism evidence="6 7">
    <name type="scientific">Maribellus luteus</name>
    <dbReference type="NCBI Taxonomy" id="2305463"/>
    <lineage>
        <taxon>Bacteria</taxon>
        <taxon>Pseudomonadati</taxon>
        <taxon>Bacteroidota</taxon>
        <taxon>Bacteroidia</taxon>
        <taxon>Marinilabiliales</taxon>
        <taxon>Prolixibacteraceae</taxon>
        <taxon>Maribellus</taxon>
    </lineage>
</organism>
<accession>A0A399SWZ1</accession>